<dbReference type="Pfam" id="PF01833">
    <property type="entry name" value="TIG"/>
    <property type="match status" value="2"/>
</dbReference>
<dbReference type="AlphaFoldDB" id="A0A433U1D4"/>
<dbReference type="EMBL" id="RQTK01000107">
    <property type="protein sequence ID" value="RUS87558.1"/>
    <property type="molecule type" value="Genomic_DNA"/>
</dbReference>
<dbReference type="InterPro" id="IPR013783">
    <property type="entry name" value="Ig-like_fold"/>
</dbReference>
<feature type="domain" description="IPT/TIG" evidence="1">
    <location>
        <begin position="359"/>
        <end position="456"/>
    </location>
</feature>
<dbReference type="Proteomes" id="UP000271974">
    <property type="component" value="Unassembled WGS sequence"/>
</dbReference>
<evidence type="ECO:0000313" key="2">
    <source>
        <dbReference type="EMBL" id="RUS87558.1"/>
    </source>
</evidence>
<dbReference type="InterPro" id="IPR031148">
    <property type="entry name" value="Plexin"/>
</dbReference>
<evidence type="ECO:0000259" key="1">
    <source>
        <dbReference type="SMART" id="SM00429"/>
    </source>
</evidence>
<reference evidence="2 3" key="1">
    <citation type="submission" date="2019-01" db="EMBL/GenBank/DDBJ databases">
        <title>A draft genome assembly of the solar-powered sea slug Elysia chlorotica.</title>
        <authorList>
            <person name="Cai H."/>
            <person name="Li Q."/>
            <person name="Fang X."/>
            <person name="Li J."/>
            <person name="Curtis N.E."/>
            <person name="Altenburger A."/>
            <person name="Shibata T."/>
            <person name="Feng M."/>
            <person name="Maeda T."/>
            <person name="Schwartz J.A."/>
            <person name="Shigenobu S."/>
            <person name="Lundholm N."/>
            <person name="Nishiyama T."/>
            <person name="Yang H."/>
            <person name="Hasebe M."/>
            <person name="Li S."/>
            <person name="Pierce S.K."/>
            <person name="Wang J."/>
        </authorList>
    </citation>
    <scope>NUCLEOTIDE SEQUENCE [LARGE SCALE GENOMIC DNA]</scope>
    <source>
        <strain evidence="2">EC2010</strain>
        <tissue evidence="2">Whole organism of an adult</tissue>
    </source>
</reference>
<dbReference type="PANTHER" id="PTHR22625:SF70">
    <property type="entry name" value="PLEXIN A, ISOFORM A"/>
    <property type="match status" value="1"/>
</dbReference>
<dbReference type="PANTHER" id="PTHR22625">
    <property type="entry name" value="PLEXIN"/>
    <property type="match status" value="1"/>
</dbReference>
<proteinExistence type="predicted"/>
<evidence type="ECO:0000313" key="3">
    <source>
        <dbReference type="Proteomes" id="UP000271974"/>
    </source>
</evidence>
<dbReference type="GO" id="GO:0030334">
    <property type="term" value="P:regulation of cell migration"/>
    <property type="evidence" value="ECO:0007669"/>
    <property type="project" value="TreeGrafter"/>
</dbReference>
<dbReference type="InterPro" id="IPR014756">
    <property type="entry name" value="Ig_E-set"/>
</dbReference>
<dbReference type="STRING" id="188477.A0A433U1D4"/>
<feature type="domain" description="IPT/TIG" evidence="1">
    <location>
        <begin position="457"/>
        <end position="544"/>
    </location>
</feature>
<dbReference type="Gene3D" id="2.60.40.10">
    <property type="entry name" value="Immunoglobulins"/>
    <property type="match status" value="2"/>
</dbReference>
<dbReference type="CDD" id="cd00603">
    <property type="entry name" value="IPT_PCSR"/>
    <property type="match status" value="2"/>
</dbReference>
<dbReference type="GO" id="GO:0002116">
    <property type="term" value="C:semaphorin receptor complex"/>
    <property type="evidence" value="ECO:0007669"/>
    <property type="project" value="TreeGrafter"/>
</dbReference>
<comment type="caution">
    <text evidence="2">The sequence shown here is derived from an EMBL/GenBank/DDBJ whole genome shotgun (WGS) entry which is preliminary data.</text>
</comment>
<accession>A0A433U1D4</accession>
<dbReference type="GO" id="GO:0005886">
    <property type="term" value="C:plasma membrane"/>
    <property type="evidence" value="ECO:0007669"/>
    <property type="project" value="TreeGrafter"/>
</dbReference>
<keyword evidence="3" id="KW-1185">Reference proteome</keyword>
<protein>
    <recommendedName>
        <fullName evidence="1">IPT/TIG domain-containing protein</fullName>
    </recommendedName>
</protein>
<gene>
    <name evidence="2" type="ORF">EGW08_004664</name>
</gene>
<dbReference type="SMART" id="SM00429">
    <property type="entry name" value="IPT"/>
    <property type="match status" value="2"/>
</dbReference>
<name>A0A433U1D4_ELYCH</name>
<organism evidence="2 3">
    <name type="scientific">Elysia chlorotica</name>
    <name type="common">Eastern emerald elysia</name>
    <name type="synonym">Sea slug</name>
    <dbReference type="NCBI Taxonomy" id="188477"/>
    <lineage>
        <taxon>Eukaryota</taxon>
        <taxon>Metazoa</taxon>
        <taxon>Spiralia</taxon>
        <taxon>Lophotrochozoa</taxon>
        <taxon>Mollusca</taxon>
        <taxon>Gastropoda</taxon>
        <taxon>Heterobranchia</taxon>
        <taxon>Euthyneura</taxon>
        <taxon>Panpulmonata</taxon>
        <taxon>Sacoglossa</taxon>
        <taxon>Placobranchoidea</taxon>
        <taxon>Plakobranchidae</taxon>
        <taxon>Elysia</taxon>
    </lineage>
</organism>
<dbReference type="InterPro" id="IPR002909">
    <property type="entry name" value="IPT_dom"/>
</dbReference>
<dbReference type="GO" id="GO:0017154">
    <property type="term" value="F:semaphorin receptor activity"/>
    <property type="evidence" value="ECO:0007669"/>
    <property type="project" value="InterPro"/>
</dbReference>
<dbReference type="SUPFAM" id="SSF81296">
    <property type="entry name" value="E set domains"/>
    <property type="match status" value="2"/>
</dbReference>
<sequence>MEFAVSMCNLGTSLATAASWIRGSNPTCVPDFQPPAVDVCAPTSSNRHVQGMSEGSQDALVGFPRSAVSSLWTYTPRQSRVASALLSQRMSLFIMTLDGRISKGMKSPEWGFNHIPSASEADVLPRGYHTSHVTSPGQITLTLELKDDKMAVSASGLGISEYHKLDIKLTTENGTWNGRPVPVGATDDLRALMYISNVNKITLTLELKDDKMAVSASGLGISEYHKLDIKLTTENGTWNGRPVPVGATDDLRALMYISNGNKLVYLSLDYCRQFRSCDDCISRNNMCQWCPAERACRGEETTVTQCKATESNTCPPRLNQVSGQWSLAGRHSVAKIRPTGMFTILTLDHLVEISHNKIKISVSQFSPLSVPTAGGSVLTLFGSHIGSEVDDMNRVTVTVCGQQCENVTKMNEKGDEIRCSIRPQCDDCPLACKVEVSVEKKDETYTLEGDIPLNYVAPQVTGFSPSHGPVSGHTLVQVTGQHLESGSDATVSVAGMGCEIINRGGPSVQCRLVGERGANPRCGPVKVSIDNFQTELTQTQFCLREDPEIRNITPTQAIQSGGITITMEGTNLGSANSAAMVLTLPDREGRENLVNT</sequence>
<dbReference type="OrthoDB" id="6130497at2759"/>